<evidence type="ECO:0000313" key="3">
    <source>
        <dbReference type="Proteomes" id="UP000715095"/>
    </source>
</evidence>
<dbReference type="PANTHER" id="PTHR22916:SF3">
    <property type="entry name" value="UDP-GLCNAC:BETAGAL BETA-1,3-N-ACETYLGLUCOSAMINYLTRANSFERASE-LIKE PROTEIN 1"/>
    <property type="match status" value="1"/>
</dbReference>
<comment type="caution">
    <text evidence="2">The sequence shown here is derived from an EMBL/GenBank/DDBJ whole genome shotgun (WGS) entry which is preliminary data.</text>
</comment>
<dbReference type="InterPro" id="IPR001173">
    <property type="entry name" value="Glyco_trans_2-like"/>
</dbReference>
<proteinExistence type="predicted"/>
<dbReference type="Proteomes" id="UP000715095">
    <property type="component" value="Unassembled WGS sequence"/>
</dbReference>
<dbReference type="EMBL" id="JACJJC010000304">
    <property type="protein sequence ID" value="MBM6705300.1"/>
    <property type="molecule type" value="Genomic_DNA"/>
</dbReference>
<accession>A0ABS2DVC7</accession>
<dbReference type="InterPro" id="IPR029044">
    <property type="entry name" value="Nucleotide-diphossugar_trans"/>
</dbReference>
<keyword evidence="3" id="KW-1185">Reference proteome</keyword>
<evidence type="ECO:0000313" key="2">
    <source>
        <dbReference type="EMBL" id="MBM6705300.1"/>
    </source>
</evidence>
<feature type="domain" description="Glycosyltransferase 2-like" evidence="1">
    <location>
        <begin position="5"/>
        <end position="43"/>
    </location>
</feature>
<dbReference type="CDD" id="cd00761">
    <property type="entry name" value="Glyco_tranf_GTA_type"/>
    <property type="match status" value="1"/>
</dbReference>
<dbReference type="Gene3D" id="3.90.550.10">
    <property type="entry name" value="Spore Coat Polysaccharide Biosynthesis Protein SpsA, Chain A"/>
    <property type="match status" value="1"/>
</dbReference>
<protein>
    <submittedName>
        <fullName evidence="2">Glycosyltransferase</fullName>
    </submittedName>
</protein>
<gene>
    <name evidence="2" type="ORF">H6A60_12580</name>
</gene>
<evidence type="ECO:0000259" key="1">
    <source>
        <dbReference type="Pfam" id="PF00535"/>
    </source>
</evidence>
<name>A0ABS2DVC7_9BURK</name>
<dbReference type="RefSeq" id="WP_205105202.1">
    <property type="nucleotide sequence ID" value="NZ_JACJJC010000304.1"/>
</dbReference>
<dbReference type="PANTHER" id="PTHR22916">
    <property type="entry name" value="GLYCOSYLTRANSFERASE"/>
    <property type="match status" value="1"/>
</dbReference>
<organism evidence="2 3">
    <name type="scientific">Sutterella massiliensis</name>
    <dbReference type="NCBI Taxonomy" id="1816689"/>
    <lineage>
        <taxon>Bacteria</taxon>
        <taxon>Pseudomonadati</taxon>
        <taxon>Pseudomonadota</taxon>
        <taxon>Betaproteobacteria</taxon>
        <taxon>Burkholderiales</taxon>
        <taxon>Sutterellaceae</taxon>
        <taxon>Sutterella</taxon>
    </lineage>
</organism>
<dbReference type="Pfam" id="PF00535">
    <property type="entry name" value="Glycos_transf_2"/>
    <property type="match status" value="1"/>
</dbReference>
<sequence length="43" mass="4837">MPKISVIVPVYNGEKFINKCLDSLLFQDLKDIEIIVINDGSVD</sequence>
<reference evidence="2 3" key="1">
    <citation type="journal article" date="2021" name="Sci. Rep.">
        <title>The distribution of antibiotic resistance genes in chicken gut microbiota commensals.</title>
        <authorList>
            <person name="Juricova H."/>
            <person name="Matiasovicova J."/>
            <person name="Kubasova T."/>
            <person name="Cejkova D."/>
            <person name="Rychlik I."/>
        </authorList>
    </citation>
    <scope>NUCLEOTIDE SEQUENCE [LARGE SCALE GENOMIC DNA]</scope>
    <source>
        <strain evidence="2 3">An829</strain>
    </source>
</reference>
<feature type="non-terminal residue" evidence="2">
    <location>
        <position position="43"/>
    </location>
</feature>
<dbReference type="SUPFAM" id="SSF53448">
    <property type="entry name" value="Nucleotide-diphospho-sugar transferases"/>
    <property type="match status" value="1"/>
</dbReference>